<name>A0ABS1DVP1_RUBGE</name>
<organism evidence="2 3">
    <name type="scientific">Rubrivivax gelatinosus</name>
    <name type="common">Rhodocyclus gelatinosus</name>
    <name type="synonym">Rhodopseudomonas gelatinosa</name>
    <dbReference type="NCBI Taxonomy" id="28068"/>
    <lineage>
        <taxon>Bacteria</taxon>
        <taxon>Pseudomonadati</taxon>
        <taxon>Pseudomonadota</taxon>
        <taxon>Betaproteobacteria</taxon>
        <taxon>Burkholderiales</taxon>
        <taxon>Sphaerotilaceae</taxon>
        <taxon>Rubrivivax</taxon>
    </lineage>
</organism>
<dbReference type="Pfam" id="PF13924">
    <property type="entry name" value="Lipocalin_5"/>
    <property type="match status" value="1"/>
</dbReference>
<feature type="domain" description="Lipocalin-like" evidence="1">
    <location>
        <begin position="57"/>
        <end position="193"/>
    </location>
</feature>
<sequence length="199" mass="21847">MTMKATANRFQTAVARKRGLPLGRRAMVTVLAWIISALQPADADQAQARPPLSKWLVGTWLLESFTSTDDNGVVTDAMGPGAMGYISYGADGWMSVQLARPGRALFAVPDMDGGTVEQTVEAARSYFAYAGPYVVDEEGRIVYHNLLISLMPNWVGSEQKRYVKTEGDDVLILSGDPVLIGGKTQITQLRWRRREAVLQ</sequence>
<proteinExistence type="predicted"/>
<reference evidence="2" key="1">
    <citation type="submission" date="2017-08" db="EMBL/GenBank/DDBJ databases">
        <authorList>
            <person name="Imhoff J.F."/>
            <person name="Rahn T."/>
            <person name="Kuenzel S."/>
            <person name="Neulinger S.C."/>
        </authorList>
    </citation>
    <scope>NUCLEOTIDE SEQUENCE</scope>
    <source>
        <strain evidence="2">IM 151</strain>
    </source>
</reference>
<dbReference type="Proteomes" id="UP001041814">
    <property type="component" value="Unassembled WGS sequence"/>
</dbReference>
<reference evidence="2" key="2">
    <citation type="journal article" date="2020" name="Microorganisms">
        <title>Osmotic Adaptation and Compatible Solute Biosynthesis of Phototrophic Bacteria as Revealed from Genome Analyses.</title>
        <authorList>
            <person name="Imhoff J.F."/>
            <person name="Rahn T."/>
            <person name="Kunzel S."/>
            <person name="Keller A."/>
            <person name="Neulinger S.C."/>
        </authorList>
    </citation>
    <scope>NUCLEOTIDE SEQUENCE</scope>
    <source>
        <strain evidence="2">IM 151</strain>
    </source>
</reference>
<evidence type="ECO:0000259" key="1">
    <source>
        <dbReference type="Pfam" id="PF13924"/>
    </source>
</evidence>
<gene>
    <name evidence="2" type="ORF">CKO43_15090</name>
</gene>
<dbReference type="InterPro" id="IPR024311">
    <property type="entry name" value="Lipocalin-like"/>
</dbReference>
<accession>A0ABS1DVP1</accession>
<keyword evidence="3" id="KW-1185">Reference proteome</keyword>
<dbReference type="EMBL" id="NRRU01000056">
    <property type="protein sequence ID" value="MBK1714099.1"/>
    <property type="molecule type" value="Genomic_DNA"/>
</dbReference>
<evidence type="ECO:0000313" key="3">
    <source>
        <dbReference type="Proteomes" id="UP001041814"/>
    </source>
</evidence>
<evidence type="ECO:0000313" key="2">
    <source>
        <dbReference type="EMBL" id="MBK1714099.1"/>
    </source>
</evidence>
<comment type="caution">
    <text evidence="2">The sequence shown here is derived from an EMBL/GenBank/DDBJ whole genome shotgun (WGS) entry which is preliminary data.</text>
</comment>
<protein>
    <recommendedName>
        <fullName evidence="1">Lipocalin-like domain-containing protein</fullName>
    </recommendedName>
</protein>